<protein>
    <submittedName>
        <fullName evidence="2">Extracellular solute-binding protein</fullName>
    </submittedName>
</protein>
<dbReference type="PROSITE" id="PS51257">
    <property type="entry name" value="PROKAR_LIPOPROTEIN"/>
    <property type="match status" value="1"/>
</dbReference>
<dbReference type="RefSeq" id="WP_137697853.1">
    <property type="nucleotide sequence ID" value="NZ_CP061336.1"/>
</dbReference>
<dbReference type="Gene3D" id="3.40.190.10">
    <property type="entry name" value="Periplasmic binding protein-like II"/>
    <property type="match status" value="2"/>
</dbReference>
<dbReference type="AlphaFoldDB" id="A0A4U7JFV3"/>
<feature type="signal peptide" evidence="1">
    <location>
        <begin position="1"/>
        <end position="23"/>
    </location>
</feature>
<gene>
    <name evidence="2" type="ORF">EHE19_012765</name>
</gene>
<dbReference type="Proteomes" id="UP000306409">
    <property type="component" value="Chromosome"/>
</dbReference>
<dbReference type="OrthoDB" id="41208at2"/>
<accession>A0A4U7JFV3</accession>
<organism evidence="2 3">
    <name type="scientific">Ruminiclostridium herbifermentans</name>
    <dbReference type="NCBI Taxonomy" id="2488810"/>
    <lineage>
        <taxon>Bacteria</taxon>
        <taxon>Bacillati</taxon>
        <taxon>Bacillota</taxon>
        <taxon>Clostridia</taxon>
        <taxon>Eubacteriales</taxon>
        <taxon>Oscillospiraceae</taxon>
        <taxon>Ruminiclostridium</taxon>
    </lineage>
</organism>
<dbReference type="InterPro" id="IPR050490">
    <property type="entry name" value="Bact_solute-bd_prot1"/>
</dbReference>
<proteinExistence type="predicted"/>
<dbReference type="SUPFAM" id="SSF53850">
    <property type="entry name" value="Periplasmic binding protein-like II"/>
    <property type="match status" value="1"/>
</dbReference>
<keyword evidence="3" id="KW-1185">Reference proteome</keyword>
<keyword evidence="1" id="KW-0732">Signal</keyword>
<dbReference type="EMBL" id="CP061336">
    <property type="protein sequence ID" value="QNU65776.1"/>
    <property type="molecule type" value="Genomic_DNA"/>
</dbReference>
<dbReference type="Pfam" id="PF01547">
    <property type="entry name" value="SBP_bac_1"/>
    <property type="match status" value="1"/>
</dbReference>
<evidence type="ECO:0000313" key="2">
    <source>
        <dbReference type="EMBL" id="QNU65776.1"/>
    </source>
</evidence>
<dbReference type="InterPro" id="IPR006059">
    <property type="entry name" value="SBP"/>
</dbReference>
<reference evidence="2 3" key="1">
    <citation type="submission" date="2020-09" db="EMBL/GenBank/DDBJ databases">
        <title>Characterization and genome sequencing of Ruminiclostridium sp. nov. MA18.</title>
        <authorList>
            <person name="Rettenmaier R."/>
            <person name="Kowollik M.-L."/>
            <person name="Liebl W."/>
            <person name="Zverlov V."/>
        </authorList>
    </citation>
    <scope>NUCLEOTIDE SEQUENCE [LARGE SCALE GENOMIC DNA]</scope>
    <source>
        <strain evidence="2 3">MA18</strain>
    </source>
</reference>
<sequence>MKKLLLKVLGVTTALSLALSMGACGDSSTENTESSSAPASTAVESAKPVKLTMWHQWVAETDPATNSLKNNLKVWNEQHPEIEIVADGVTGEQYKTKIKTALAANEAPDIFYMWGGSFVSPYIKNGNILPIDEYLDDATKSKLVDGTLESCTFDGKVYSVPMFTFIANFYCNTELFEKANAKIPTNYDELIEAVRALRAAGITPAIIGEKDRWPGMYWFDIIAMRQAGNQACIEAMKDPKKFDSPDFIEAAAKLQRLVDEKAFNDNMFSTSFEDMRNSFTQGKAAMLYQGAWVDVAIEDKNAATKGKVKAIPFPVFTDGKGAVTDFYGGGIDSFYINAKTAAPKEAAEFLLFISEAAGKEGFLNGSGLPAWKTDGLDTSKLSDLSKQSGALMATGKSFIPWWDTVLPATSSETHKNLIAELLAKKITPEQFCKEMAKVDPAEE</sequence>
<evidence type="ECO:0000256" key="1">
    <source>
        <dbReference type="SAM" id="SignalP"/>
    </source>
</evidence>
<feature type="chain" id="PRO_5038896252" evidence="1">
    <location>
        <begin position="24"/>
        <end position="443"/>
    </location>
</feature>
<dbReference type="PANTHER" id="PTHR43649">
    <property type="entry name" value="ARABINOSE-BINDING PROTEIN-RELATED"/>
    <property type="match status" value="1"/>
</dbReference>
<name>A0A4U7JFV3_9FIRM</name>
<dbReference type="KEGG" id="rher:EHE19_012765"/>
<evidence type="ECO:0000313" key="3">
    <source>
        <dbReference type="Proteomes" id="UP000306409"/>
    </source>
</evidence>